<keyword evidence="1" id="KW-1133">Transmembrane helix</keyword>
<reference evidence="2 3" key="1">
    <citation type="submission" date="2018-09" db="EMBL/GenBank/DDBJ databases">
        <title>Genomic Encyclopedia of Archaeal and Bacterial Type Strains, Phase II (KMG-II): from individual species to whole genera.</title>
        <authorList>
            <person name="Goeker M."/>
        </authorList>
    </citation>
    <scope>NUCLEOTIDE SEQUENCE [LARGE SCALE GENOMIC DNA]</scope>
    <source>
        <strain evidence="2 3">DSM 13151</strain>
    </source>
</reference>
<organism evidence="2 3">
    <name type="scientific">Halopiger aswanensis</name>
    <dbReference type="NCBI Taxonomy" id="148449"/>
    <lineage>
        <taxon>Archaea</taxon>
        <taxon>Methanobacteriati</taxon>
        <taxon>Methanobacteriota</taxon>
        <taxon>Stenosarchaea group</taxon>
        <taxon>Halobacteria</taxon>
        <taxon>Halobacteriales</taxon>
        <taxon>Natrialbaceae</taxon>
        <taxon>Halopiger</taxon>
    </lineage>
</organism>
<feature type="transmembrane region" description="Helical" evidence="1">
    <location>
        <begin position="33"/>
        <end position="60"/>
    </location>
</feature>
<feature type="transmembrane region" description="Helical" evidence="1">
    <location>
        <begin position="7"/>
        <end position="27"/>
    </location>
</feature>
<evidence type="ECO:0000256" key="1">
    <source>
        <dbReference type="SAM" id="Phobius"/>
    </source>
</evidence>
<gene>
    <name evidence="2" type="ORF">ATJ93_4573</name>
</gene>
<proteinExistence type="predicted"/>
<keyword evidence="3" id="KW-1185">Reference proteome</keyword>
<accession>A0A3R7FSS9</accession>
<comment type="caution">
    <text evidence="2">The sequence shown here is derived from an EMBL/GenBank/DDBJ whole genome shotgun (WGS) entry which is preliminary data.</text>
</comment>
<evidence type="ECO:0000313" key="2">
    <source>
        <dbReference type="EMBL" id="RKD87673.1"/>
    </source>
</evidence>
<keyword evidence="1" id="KW-0472">Membrane</keyword>
<sequence length="89" mass="10435">MGYLKYLTCVVKGAYTVFTKIVLLVPIAVNCDWIIASVFFTWFAACITYLYGFCFSYLFVVRIFDFKFNHDCTVYVLWSLVPRNSIQRT</sequence>
<name>A0A3R7FSS9_9EURY</name>
<dbReference type="Proteomes" id="UP000283805">
    <property type="component" value="Unassembled WGS sequence"/>
</dbReference>
<evidence type="ECO:0000313" key="3">
    <source>
        <dbReference type="Proteomes" id="UP000283805"/>
    </source>
</evidence>
<dbReference type="AlphaFoldDB" id="A0A3R7FSS9"/>
<dbReference type="EMBL" id="RAPO01000008">
    <property type="protein sequence ID" value="RKD87673.1"/>
    <property type="molecule type" value="Genomic_DNA"/>
</dbReference>
<protein>
    <submittedName>
        <fullName evidence="2">Uncharacterized protein</fullName>
    </submittedName>
</protein>
<keyword evidence="1" id="KW-0812">Transmembrane</keyword>